<keyword evidence="2" id="KW-0472">Membrane</keyword>
<dbReference type="PANTHER" id="PTHR11102">
    <property type="entry name" value="SEL-1-LIKE PROTEIN"/>
    <property type="match status" value="1"/>
</dbReference>
<accession>A0A4V3FDX8</accession>
<dbReference type="InterPro" id="IPR011990">
    <property type="entry name" value="TPR-like_helical_dom_sf"/>
</dbReference>
<dbReference type="EMBL" id="SOCA01000021">
    <property type="protein sequence ID" value="TDU62484.1"/>
    <property type="molecule type" value="Genomic_DNA"/>
</dbReference>
<dbReference type="SUPFAM" id="SSF81901">
    <property type="entry name" value="HCP-like"/>
    <property type="match status" value="3"/>
</dbReference>
<keyword evidence="2" id="KW-0812">Transmembrane</keyword>
<organism evidence="3 4">
    <name type="scientific">Prosthecobacter fusiformis</name>
    <dbReference type="NCBI Taxonomy" id="48464"/>
    <lineage>
        <taxon>Bacteria</taxon>
        <taxon>Pseudomonadati</taxon>
        <taxon>Verrucomicrobiota</taxon>
        <taxon>Verrucomicrobiia</taxon>
        <taxon>Verrucomicrobiales</taxon>
        <taxon>Verrucomicrobiaceae</taxon>
        <taxon>Prosthecobacter</taxon>
    </lineage>
</organism>
<dbReference type="AlphaFoldDB" id="A0A4V3FDX8"/>
<evidence type="ECO:0000256" key="1">
    <source>
        <dbReference type="SAM" id="MobiDB-lite"/>
    </source>
</evidence>
<dbReference type="RefSeq" id="WP_133797642.1">
    <property type="nucleotide sequence ID" value="NZ_SOCA01000021.1"/>
</dbReference>
<keyword evidence="4" id="KW-1185">Reference proteome</keyword>
<proteinExistence type="predicted"/>
<dbReference type="InterPro" id="IPR050767">
    <property type="entry name" value="Sel1_AlgK"/>
</dbReference>
<dbReference type="Pfam" id="PF08238">
    <property type="entry name" value="Sel1"/>
    <property type="match status" value="6"/>
</dbReference>
<reference evidence="3 4" key="1">
    <citation type="submission" date="2019-03" db="EMBL/GenBank/DDBJ databases">
        <title>Genomic Encyclopedia of Archaeal and Bacterial Type Strains, Phase II (KMG-II): from individual species to whole genera.</title>
        <authorList>
            <person name="Goeker M."/>
        </authorList>
    </citation>
    <scope>NUCLEOTIDE SEQUENCE [LARGE SCALE GENOMIC DNA]</scope>
    <source>
        <strain evidence="3 4">ATCC 25309</strain>
    </source>
</reference>
<gene>
    <name evidence="3" type="ORF">EI77_04708</name>
</gene>
<feature type="region of interest" description="Disordered" evidence="1">
    <location>
        <begin position="58"/>
        <end position="91"/>
    </location>
</feature>
<dbReference type="Proteomes" id="UP000295662">
    <property type="component" value="Unassembled WGS sequence"/>
</dbReference>
<keyword evidence="2" id="KW-1133">Transmembrane helix</keyword>
<comment type="caution">
    <text evidence="3">The sequence shown here is derived from an EMBL/GenBank/DDBJ whole genome shotgun (WGS) entry which is preliminary data.</text>
</comment>
<sequence length="469" mass="51070">MPSPRRYIITQDGEKLGEFTEEQALHYLDEGSLHPHDLGWAPGMDAPQPLSALFHQAGTSTPPPIPHRTIIHPSPQPQSPPPSSYLPSPTLHSAPTPLTTGYIPAVQGSHFIPVHHRRPRSILRSILATLIVLLLLITASIIWYHLSHGPQALYQRALTQAQKHPTRFLTAGATLLQQAASQAHAPAQVELALCHLRADGVPRDVPTALQLLQAAADAGDPRAQALYASMLSLGQGIPRDLAKAQSYLRLALDQSHPEAFYQWAQWLSHQAKTTGIPNPQEIYLSTTLAAEKGHLSALATLGWMQIHGLGTTANSHHGLTLLSKAAAQHDPAAHHYLGLLALAGDNTLVSPTLAEHHLLIAAEAAHPQAILALAKYYQQHHQSAAAETWLTIGTDLQLPDLLFLRSQHTLHTSLEESLQWLQKAADLGHPQAQHQLAAHYQKGHGLPQSDTLAKKWENLATSQGYRSQE</sequence>
<dbReference type="Gene3D" id="1.25.40.10">
    <property type="entry name" value="Tetratricopeptide repeat domain"/>
    <property type="match status" value="1"/>
</dbReference>
<feature type="compositionally biased region" description="Pro residues" evidence="1">
    <location>
        <begin position="74"/>
        <end position="84"/>
    </location>
</feature>
<dbReference type="OrthoDB" id="193483at2"/>
<protein>
    <submittedName>
        <fullName evidence="3">TPR repeat protein</fullName>
    </submittedName>
</protein>
<dbReference type="PANTHER" id="PTHR11102:SF160">
    <property type="entry name" value="ERAD-ASSOCIATED E3 UBIQUITIN-PROTEIN LIGASE COMPONENT HRD3"/>
    <property type="match status" value="1"/>
</dbReference>
<dbReference type="SMART" id="SM00671">
    <property type="entry name" value="SEL1"/>
    <property type="match status" value="6"/>
</dbReference>
<evidence type="ECO:0000256" key="2">
    <source>
        <dbReference type="SAM" id="Phobius"/>
    </source>
</evidence>
<evidence type="ECO:0000313" key="4">
    <source>
        <dbReference type="Proteomes" id="UP000295662"/>
    </source>
</evidence>
<dbReference type="InterPro" id="IPR006597">
    <property type="entry name" value="Sel1-like"/>
</dbReference>
<name>A0A4V3FDX8_9BACT</name>
<evidence type="ECO:0000313" key="3">
    <source>
        <dbReference type="EMBL" id="TDU62484.1"/>
    </source>
</evidence>
<feature type="transmembrane region" description="Helical" evidence="2">
    <location>
        <begin position="126"/>
        <end position="146"/>
    </location>
</feature>